<gene>
    <name evidence="2" type="ORF">Strain138_001952</name>
    <name evidence="3" type="ORF">Strain318_001951</name>
</gene>
<dbReference type="AlphaFoldDB" id="A0AA49JVA0"/>
<dbReference type="EMBL" id="CP130612">
    <property type="protein sequence ID" value="WKW12654.1"/>
    <property type="molecule type" value="Genomic_DNA"/>
</dbReference>
<dbReference type="RefSeq" id="WP_367885533.1">
    <property type="nucleotide sequence ID" value="NZ_CP130612.1"/>
</dbReference>
<accession>A0AA49K0W7</accession>
<evidence type="ECO:0000259" key="1">
    <source>
        <dbReference type="Pfam" id="PF01850"/>
    </source>
</evidence>
<dbReference type="PANTHER" id="PTHR36173">
    <property type="entry name" value="RIBONUCLEASE VAPC16-RELATED"/>
    <property type="match status" value="1"/>
</dbReference>
<evidence type="ECO:0000313" key="2">
    <source>
        <dbReference type="EMBL" id="WKW12654.1"/>
    </source>
</evidence>
<dbReference type="PANTHER" id="PTHR36173:SF2">
    <property type="entry name" value="RIBONUCLEASE VAPC16"/>
    <property type="match status" value="1"/>
</dbReference>
<proteinExistence type="predicted"/>
<dbReference type="Gene3D" id="3.40.50.1010">
    <property type="entry name" value="5'-nuclease"/>
    <property type="match status" value="1"/>
</dbReference>
<feature type="domain" description="PIN" evidence="1">
    <location>
        <begin position="3"/>
        <end position="120"/>
    </location>
</feature>
<dbReference type="Pfam" id="PF01850">
    <property type="entry name" value="PIN"/>
    <property type="match status" value="1"/>
</dbReference>
<name>A0AA49JVA0_9BACT</name>
<protein>
    <submittedName>
        <fullName evidence="2">Type II toxin-antitoxin system VapC family toxin</fullName>
    </submittedName>
</protein>
<reference evidence="2" key="1">
    <citation type="submission" date="2023-07" db="EMBL/GenBank/DDBJ databases">
        <authorList>
            <person name="Haufschild T."/>
            <person name="Kallscheuer N."/>
            <person name="Hammer J."/>
            <person name="Kohn T."/>
            <person name="Kabuu M."/>
            <person name="Jogler M."/>
            <person name="Wohfarth N."/>
            <person name="Heuer A."/>
            <person name="Rohde M."/>
            <person name="van Teeseling M.C.F."/>
            <person name="Jogler C."/>
        </authorList>
    </citation>
    <scope>NUCLEOTIDE SEQUENCE</scope>
    <source>
        <strain evidence="2">Strain 138</strain>
        <strain evidence="3">Strain 318</strain>
    </source>
</reference>
<evidence type="ECO:0000313" key="3">
    <source>
        <dbReference type="EMBL" id="WKW15561.1"/>
    </source>
</evidence>
<dbReference type="InterPro" id="IPR052919">
    <property type="entry name" value="TA_system_RNase"/>
</dbReference>
<sequence length="128" mass="14099">MRVLLDTHALLWWLAGDAALSPRAKRTISDERHEIFVSAASAWEVATKHRIGKLPGAGPLAVDFARVIRAQGFSALPITVEQAQVAGELPGEHRDPFDRMLIAQARGERLALVSTESLFDAYGITRIW</sequence>
<organism evidence="2">
    <name type="scientific">Pseudogemmatithrix spongiicola</name>
    <dbReference type="NCBI Taxonomy" id="3062599"/>
    <lineage>
        <taxon>Bacteria</taxon>
        <taxon>Pseudomonadati</taxon>
        <taxon>Gemmatimonadota</taxon>
        <taxon>Gemmatimonadia</taxon>
        <taxon>Gemmatimonadales</taxon>
        <taxon>Gemmatimonadaceae</taxon>
        <taxon>Pseudogemmatithrix</taxon>
    </lineage>
</organism>
<dbReference type="KEGG" id="pspc:Strain318_001951"/>
<dbReference type="CDD" id="cd09872">
    <property type="entry name" value="PIN_Sll0205-like"/>
    <property type="match status" value="1"/>
</dbReference>
<dbReference type="EMBL" id="CP130613">
    <property type="protein sequence ID" value="WKW15561.1"/>
    <property type="molecule type" value="Genomic_DNA"/>
</dbReference>
<dbReference type="InterPro" id="IPR029060">
    <property type="entry name" value="PIN-like_dom_sf"/>
</dbReference>
<evidence type="ECO:0000313" key="4">
    <source>
        <dbReference type="Proteomes" id="UP001229955"/>
    </source>
</evidence>
<accession>A0AA49JVA0</accession>
<dbReference type="InterPro" id="IPR002716">
    <property type="entry name" value="PIN_dom"/>
</dbReference>
<dbReference type="InterPro" id="IPR041705">
    <property type="entry name" value="PIN_Sll0205"/>
</dbReference>
<keyword evidence="4" id="KW-1185">Reference proteome</keyword>
<dbReference type="SUPFAM" id="SSF88723">
    <property type="entry name" value="PIN domain-like"/>
    <property type="match status" value="1"/>
</dbReference>
<dbReference type="Proteomes" id="UP001229955">
    <property type="component" value="Chromosome"/>
</dbReference>